<dbReference type="AlphaFoldDB" id="A0A183B343"/>
<reference evidence="1" key="1">
    <citation type="submission" date="2016-06" db="UniProtKB">
        <authorList>
            <consortium name="WormBaseParasite"/>
        </authorList>
    </citation>
    <scope>IDENTIFICATION</scope>
</reference>
<sequence>LSFHRAVRLSPRSKDCLIAPNWDKRTPVSVLYERRASDLLTLGAECMETSNQANDAADPDSAEFGSVPHSYSTVGTRVSTNRCCKSRVNTSRHRFGTRRSTTTNAEAPALIPHEQLMTTTDMSANMWPFAEMFGSGLCDCRDAETEASDFFDQSQNAHLVGQKGLQLIIMEP</sequence>
<evidence type="ECO:0000313" key="1">
    <source>
        <dbReference type="WBParaSite" id="ECPE_0001366801-mRNA-1"/>
    </source>
</evidence>
<protein>
    <submittedName>
        <fullName evidence="1">Uncharacterized protein</fullName>
    </submittedName>
</protein>
<name>A0A183B343_9TREM</name>
<dbReference type="WBParaSite" id="ECPE_0001366801-mRNA-1">
    <property type="protein sequence ID" value="ECPE_0001366801-mRNA-1"/>
    <property type="gene ID" value="ECPE_0001366801"/>
</dbReference>
<accession>A0A183B343</accession>
<proteinExistence type="predicted"/>
<organism evidence="1">
    <name type="scientific">Echinostoma caproni</name>
    <dbReference type="NCBI Taxonomy" id="27848"/>
    <lineage>
        <taxon>Eukaryota</taxon>
        <taxon>Metazoa</taxon>
        <taxon>Spiralia</taxon>
        <taxon>Lophotrochozoa</taxon>
        <taxon>Platyhelminthes</taxon>
        <taxon>Trematoda</taxon>
        <taxon>Digenea</taxon>
        <taxon>Plagiorchiida</taxon>
        <taxon>Echinostomata</taxon>
        <taxon>Echinostomatoidea</taxon>
        <taxon>Echinostomatidae</taxon>
        <taxon>Echinostoma</taxon>
    </lineage>
</organism>